<dbReference type="AlphaFoldDB" id="A0ABD1XVS2"/>
<evidence type="ECO:0000313" key="2">
    <source>
        <dbReference type="Proteomes" id="UP001605036"/>
    </source>
</evidence>
<organism evidence="1 2">
    <name type="scientific">Riccia fluitans</name>
    <dbReference type="NCBI Taxonomy" id="41844"/>
    <lineage>
        <taxon>Eukaryota</taxon>
        <taxon>Viridiplantae</taxon>
        <taxon>Streptophyta</taxon>
        <taxon>Embryophyta</taxon>
        <taxon>Marchantiophyta</taxon>
        <taxon>Marchantiopsida</taxon>
        <taxon>Marchantiidae</taxon>
        <taxon>Marchantiales</taxon>
        <taxon>Ricciaceae</taxon>
        <taxon>Riccia</taxon>
    </lineage>
</organism>
<dbReference type="Proteomes" id="UP001605036">
    <property type="component" value="Unassembled WGS sequence"/>
</dbReference>
<sequence length="73" mass="8630">MKLEAHVVPITKQESWVHNYDIMSENYFAHLDLNFQFFNLSSEVNGILGQTYVPSYKASRNHQEQEWPLSTNR</sequence>
<dbReference type="PANTHER" id="PTHR31656">
    <property type="entry name" value="ROOT CAP DOMAIN-CONTAINING PROTEIN"/>
    <property type="match status" value="1"/>
</dbReference>
<keyword evidence="2" id="KW-1185">Reference proteome</keyword>
<dbReference type="EMBL" id="JBHFFA010000007">
    <property type="protein sequence ID" value="KAL2613044.1"/>
    <property type="molecule type" value="Genomic_DNA"/>
</dbReference>
<evidence type="ECO:0000313" key="1">
    <source>
        <dbReference type="EMBL" id="KAL2613044.1"/>
    </source>
</evidence>
<name>A0ABD1XVS2_9MARC</name>
<gene>
    <name evidence="1" type="ORF">R1flu_024736</name>
</gene>
<reference evidence="1 2" key="1">
    <citation type="submission" date="2024-09" db="EMBL/GenBank/DDBJ databases">
        <title>Chromosome-scale assembly of Riccia fluitans.</title>
        <authorList>
            <person name="Paukszto L."/>
            <person name="Sawicki J."/>
            <person name="Karawczyk K."/>
            <person name="Piernik-Szablinska J."/>
            <person name="Szczecinska M."/>
            <person name="Mazdziarz M."/>
        </authorList>
    </citation>
    <scope>NUCLEOTIDE SEQUENCE [LARGE SCALE GENOMIC DNA]</scope>
    <source>
        <strain evidence="1">Rf_01</strain>
        <tissue evidence="1">Aerial parts of the thallus</tissue>
    </source>
</reference>
<dbReference type="InterPro" id="IPR009646">
    <property type="entry name" value="Root_cap"/>
</dbReference>
<comment type="caution">
    <text evidence="1">The sequence shown here is derived from an EMBL/GenBank/DDBJ whole genome shotgun (WGS) entry which is preliminary data.</text>
</comment>
<dbReference type="Pfam" id="PF06830">
    <property type="entry name" value="Root_cap"/>
    <property type="match status" value="1"/>
</dbReference>
<accession>A0ABD1XVS2</accession>
<protein>
    <submittedName>
        <fullName evidence="1">Uncharacterized protein</fullName>
    </submittedName>
</protein>
<proteinExistence type="predicted"/>